<dbReference type="EMBL" id="CP097635">
    <property type="protein sequence ID" value="URI08114.1"/>
    <property type="molecule type" value="Genomic_DNA"/>
</dbReference>
<dbReference type="CDD" id="cd04301">
    <property type="entry name" value="NAT_SF"/>
    <property type="match status" value="1"/>
</dbReference>
<organism evidence="2 3">
    <name type="scientific">Aquincola tertiaricarbonis</name>
    <dbReference type="NCBI Taxonomy" id="391953"/>
    <lineage>
        <taxon>Bacteria</taxon>
        <taxon>Pseudomonadati</taxon>
        <taxon>Pseudomonadota</taxon>
        <taxon>Betaproteobacteria</taxon>
        <taxon>Burkholderiales</taxon>
        <taxon>Sphaerotilaceae</taxon>
        <taxon>Aquincola</taxon>
    </lineage>
</organism>
<dbReference type="SUPFAM" id="SSF55729">
    <property type="entry name" value="Acyl-CoA N-acyltransferases (Nat)"/>
    <property type="match status" value="1"/>
</dbReference>
<dbReference type="InterPro" id="IPR016181">
    <property type="entry name" value="Acyl_CoA_acyltransferase"/>
</dbReference>
<dbReference type="Gene3D" id="3.40.630.30">
    <property type="match status" value="1"/>
</dbReference>
<protein>
    <submittedName>
        <fullName evidence="2">N-acetyltransferase</fullName>
    </submittedName>
</protein>
<evidence type="ECO:0000313" key="2">
    <source>
        <dbReference type="EMBL" id="URI08114.1"/>
    </source>
</evidence>
<reference evidence="2" key="1">
    <citation type="submission" date="2022-05" db="EMBL/GenBank/DDBJ databases">
        <title>An RpoN-dependent PEP-CTERM gene is involved in floc formation of an Aquincola tertiaricarbonis strain.</title>
        <authorList>
            <person name="Qiu D."/>
            <person name="Xia M."/>
        </authorList>
    </citation>
    <scope>NUCLEOTIDE SEQUENCE</scope>
    <source>
        <strain evidence="2">RN12</strain>
    </source>
</reference>
<dbReference type="PANTHER" id="PTHR31435">
    <property type="entry name" value="PROTEIN NATD1"/>
    <property type="match status" value="1"/>
</dbReference>
<proteinExistence type="predicted"/>
<evidence type="ECO:0000313" key="3">
    <source>
        <dbReference type="Proteomes" id="UP001056201"/>
    </source>
</evidence>
<dbReference type="InterPro" id="IPR031165">
    <property type="entry name" value="GNAT_YJDJ"/>
</dbReference>
<dbReference type="InterPro" id="IPR045057">
    <property type="entry name" value="Gcn5-rel_NAT"/>
</dbReference>
<dbReference type="PROSITE" id="PS51729">
    <property type="entry name" value="GNAT_YJDJ"/>
    <property type="match status" value="1"/>
</dbReference>
<accession>A0ABY4SA50</accession>
<dbReference type="Proteomes" id="UP001056201">
    <property type="component" value="Chromosome 1"/>
</dbReference>
<name>A0ABY4SA50_AQUTE</name>
<gene>
    <name evidence="2" type="ORF">MW290_05915</name>
</gene>
<dbReference type="PANTHER" id="PTHR31435:SF9">
    <property type="entry name" value="PROTEIN NATD1"/>
    <property type="match status" value="1"/>
</dbReference>
<dbReference type="RefSeq" id="WP_250196337.1">
    <property type="nucleotide sequence ID" value="NZ_CP097635.1"/>
</dbReference>
<feature type="domain" description="N-acetyltransferase" evidence="1">
    <location>
        <begin position="10"/>
        <end position="95"/>
    </location>
</feature>
<evidence type="ECO:0000259" key="1">
    <source>
        <dbReference type="PROSITE" id="PS51729"/>
    </source>
</evidence>
<dbReference type="Pfam" id="PF14542">
    <property type="entry name" value="Acetyltransf_CG"/>
    <property type="match status" value="1"/>
</dbReference>
<sequence>MTERTPVTVTHDAAAGRFEAVVDGRRCELDYVLRNGVAVMHHTGVPPALEGRGIAGQLVQAAMAHARQAGWKVQPSCSYVAAWMRRHPDSQDLLA</sequence>
<keyword evidence="3" id="KW-1185">Reference proteome</keyword>